<feature type="transmembrane region" description="Helical" evidence="1">
    <location>
        <begin position="84"/>
        <end position="110"/>
    </location>
</feature>
<accession>A0A923IFI5</accession>
<organism evidence="2 3">
    <name type="scientific">Anaerofilum hominis</name>
    <dbReference type="NCBI Taxonomy" id="2763016"/>
    <lineage>
        <taxon>Bacteria</taxon>
        <taxon>Bacillati</taxon>
        <taxon>Bacillota</taxon>
        <taxon>Clostridia</taxon>
        <taxon>Eubacteriales</taxon>
        <taxon>Oscillospiraceae</taxon>
        <taxon>Anaerofilum</taxon>
    </lineage>
</organism>
<keyword evidence="3" id="KW-1185">Reference proteome</keyword>
<evidence type="ECO:0000313" key="2">
    <source>
        <dbReference type="EMBL" id="MBC5581957.1"/>
    </source>
</evidence>
<comment type="caution">
    <text evidence="2">The sequence shown here is derived from an EMBL/GenBank/DDBJ whole genome shotgun (WGS) entry which is preliminary data.</text>
</comment>
<evidence type="ECO:0000313" key="3">
    <source>
        <dbReference type="Proteomes" id="UP000659630"/>
    </source>
</evidence>
<evidence type="ECO:0000256" key="1">
    <source>
        <dbReference type="SAM" id="Phobius"/>
    </source>
</evidence>
<name>A0A923IFI5_9FIRM</name>
<feature type="transmembrane region" description="Helical" evidence="1">
    <location>
        <begin position="122"/>
        <end position="145"/>
    </location>
</feature>
<keyword evidence="1" id="KW-0812">Transmembrane</keyword>
<sequence length="219" mass="23698">MRGLLKNNFYSALESLKLFSGFLLLFAAALVLTGNAALLFGFAAAAAPGFALLSLAGLRKEAGSKWGRHKLAFPVRRSEIVDSFYATHAAFCLLGVLVTALATALTVFLHGNHYFDLGLRDALTLITGGGVIAVFAGAVFCPLFYRFGAEKTEALIVISFAGAVGFGMLLAWVINLMNGFQRIDDLRYYMSLLLVWAVTAAMFFLSSRLANAVFKRAEY</sequence>
<reference evidence="2" key="1">
    <citation type="submission" date="2020-08" db="EMBL/GenBank/DDBJ databases">
        <title>Genome public.</title>
        <authorList>
            <person name="Liu C."/>
            <person name="Sun Q."/>
        </authorList>
    </citation>
    <scope>NUCLEOTIDE SEQUENCE</scope>
    <source>
        <strain evidence="2">BX8</strain>
    </source>
</reference>
<dbReference type="AlphaFoldDB" id="A0A923IFI5"/>
<keyword evidence="1" id="KW-1133">Transmembrane helix</keyword>
<dbReference type="EMBL" id="JACONZ010000004">
    <property type="protein sequence ID" value="MBC5581957.1"/>
    <property type="molecule type" value="Genomic_DNA"/>
</dbReference>
<feature type="transmembrane region" description="Helical" evidence="1">
    <location>
        <begin position="186"/>
        <end position="206"/>
    </location>
</feature>
<feature type="transmembrane region" description="Helical" evidence="1">
    <location>
        <begin position="154"/>
        <end position="174"/>
    </location>
</feature>
<proteinExistence type="predicted"/>
<protein>
    <submittedName>
        <fullName evidence="2">ABC-2 transporter permease</fullName>
    </submittedName>
</protein>
<gene>
    <name evidence="2" type="ORF">H8S23_10595</name>
</gene>
<feature type="transmembrane region" description="Helical" evidence="1">
    <location>
        <begin position="38"/>
        <end position="58"/>
    </location>
</feature>
<dbReference type="Proteomes" id="UP000659630">
    <property type="component" value="Unassembled WGS sequence"/>
</dbReference>
<feature type="transmembrane region" description="Helical" evidence="1">
    <location>
        <begin position="12"/>
        <end position="32"/>
    </location>
</feature>
<keyword evidence="1" id="KW-0472">Membrane</keyword>
<dbReference type="InterPro" id="IPR025699">
    <property type="entry name" value="ABC2_memb-like"/>
</dbReference>
<dbReference type="Pfam" id="PF13346">
    <property type="entry name" value="ABC2_membrane_5"/>
    <property type="match status" value="1"/>
</dbReference>
<dbReference type="RefSeq" id="WP_186888331.1">
    <property type="nucleotide sequence ID" value="NZ_JACONZ010000004.1"/>
</dbReference>